<keyword evidence="7" id="KW-1185">Reference proteome</keyword>
<organism evidence="6 7">
    <name type="scientific">Lentisphaera profundi</name>
    <dbReference type="NCBI Taxonomy" id="1658616"/>
    <lineage>
        <taxon>Bacteria</taxon>
        <taxon>Pseudomonadati</taxon>
        <taxon>Lentisphaerota</taxon>
        <taxon>Lentisphaeria</taxon>
        <taxon>Lentisphaerales</taxon>
        <taxon>Lentisphaeraceae</taxon>
        <taxon>Lentisphaera</taxon>
    </lineage>
</organism>
<dbReference type="Proteomes" id="UP001214250">
    <property type="component" value="Chromosome 2"/>
</dbReference>
<evidence type="ECO:0000313" key="7">
    <source>
        <dbReference type="Proteomes" id="UP001214250"/>
    </source>
</evidence>
<accession>A0ABY7VWY2</accession>
<dbReference type="PROSITE" id="PS50977">
    <property type="entry name" value="HTH_TETR_2"/>
    <property type="match status" value="1"/>
</dbReference>
<dbReference type="EMBL" id="CP117812">
    <property type="protein sequence ID" value="WDE98750.1"/>
    <property type="molecule type" value="Genomic_DNA"/>
</dbReference>
<dbReference type="PRINTS" id="PR00455">
    <property type="entry name" value="HTHTETR"/>
</dbReference>
<evidence type="ECO:0000256" key="4">
    <source>
        <dbReference type="PROSITE-ProRule" id="PRU00335"/>
    </source>
</evidence>
<dbReference type="SUPFAM" id="SSF46689">
    <property type="entry name" value="Homeodomain-like"/>
    <property type="match status" value="1"/>
</dbReference>
<keyword evidence="1" id="KW-0805">Transcription regulation</keyword>
<proteinExistence type="predicted"/>
<dbReference type="InterPro" id="IPR001647">
    <property type="entry name" value="HTH_TetR"/>
</dbReference>
<evidence type="ECO:0000256" key="1">
    <source>
        <dbReference type="ARBA" id="ARBA00023015"/>
    </source>
</evidence>
<gene>
    <name evidence="6" type="ORF">PQO03_12980</name>
</gene>
<name>A0ABY7VWY2_9BACT</name>
<dbReference type="InterPro" id="IPR050109">
    <property type="entry name" value="HTH-type_TetR-like_transc_reg"/>
</dbReference>
<dbReference type="InterPro" id="IPR009057">
    <property type="entry name" value="Homeodomain-like_sf"/>
</dbReference>
<dbReference type="Gene3D" id="1.10.357.10">
    <property type="entry name" value="Tetracycline Repressor, domain 2"/>
    <property type="match status" value="1"/>
</dbReference>
<dbReference type="PANTHER" id="PTHR30055">
    <property type="entry name" value="HTH-TYPE TRANSCRIPTIONAL REGULATOR RUTR"/>
    <property type="match status" value="1"/>
</dbReference>
<dbReference type="Pfam" id="PF00440">
    <property type="entry name" value="TetR_N"/>
    <property type="match status" value="1"/>
</dbReference>
<dbReference type="PANTHER" id="PTHR30055:SF234">
    <property type="entry name" value="HTH-TYPE TRANSCRIPTIONAL REGULATOR BETI"/>
    <property type="match status" value="1"/>
</dbReference>
<protein>
    <submittedName>
        <fullName evidence="6">TetR/AcrR family transcriptional regulator</fullName>
    </submittedName>
</protein>
<dbReference type="RefSeq" id="WP_274153619.1">
    <property type="nucleotide sequence ID" value="NZ_CP117812.1"/>
</dbReference>
<reference evidence="6 7" key="1">
    <citation type="submission" date="2023-02" db="EMBL/GenBank/DDBJ databases">
        <title>Genome sequence of Lentisphaera profundi SAORIC-696.</title>
        <authorList>
            <person name="Kim e."/>
            <person name="Cho J.-C."/>
            <person name="Choi A."/>
            <person name="Kang I."/>
        </authorList>
    </citation>
    <scope>NUCLEOTIDE SEQUENCE [LARGE SCALE GENOMIC DNA]</scope>
    <source>
        <strain evidence="6 7">SAORIC-696</strain>
    </source>
</reference>
<keyword evidence="3" id="KW-0804">Transcription</keyword>
<evidence type="ECO:0000313" key="6">
    <source>
        <dbReference type="EMBL" id="WDE98750.1"/>
    </source>
</evidence>
<sequence>MYNKQEKILAREELILEVAKQKISSEGFFNLRMSDVAKEANISVGTLYTHFVSKEDLMVGVAVCLLKKREQIFRRAGEIFEDPVHRIIGLIMGDYLMNRAHGELAEVESLTLFPSVWKRASQLRTMQQNLLCEGIGELVHGFIMATLKNRELFDEVVEEEALTQTLNLSLWGVCIGLHQVFNSFCMKNKTIYQDINEEEIYLQCLSALLKGFGCRRDFFPGELKDVSNILKDKTQDLIKG</sequence>
<keyword evidence="2 4" id="KW-0238">DNA-binding</keyword>
<evidence type="ECO:0000259" key="5">
    <source>
        <dbReference type="PROSITE" id="PS50977"/>
    </source>
</evidence>
<feature type="DNA-binding region" description="H-T-H motif" evidence="4">
    <location>
        <begin position="32"/>
        <end position="51"/>
    </location>
</feature>
<feature type="domain" description="HTH tetR-type" evidence="5">
    <location>
        <begin position="9"/>
        <end position="69"/>
    </location>
</feature>
<evidence type="ECO:0000256" key="3">
    <source>
        <dbReference type="ARBA" id="ARBA00023163"/>
    </source>
</evidence>
<evidence type="ECO:0000256" key="2">
    <source>
        <dbReference type="ARBA" id="ARBA00023125"/>
    </source>
</evidence>